<organism evidence="2">
    <name type="scientific">Arundo donax</name>
    <name type="common">Giant reed</name>
    <name type="synonym">Donax arundinaceus</name>
    <dbReference type="NCBI Taxonomy" id="35708"/>
    <lineage>
        <taxon>Eukaryota</taxon>
        <taxon>Viridiplantae</taxon>
        <taxon>Streptophyta</taxon>
        <taxon>Embryophyta</taxon>
        <taxon>Tracheophyta</taxon>
        <taxon>Spermatophyta</taxon>
        <taxon>Magnoliopsida</taxon>
        <taxon>Liliopsida</taxon>
        <taxon>Poales</taxon>
        <taxon>Poaceae</taxon>
        <taxon>PACMAD clade</taxon>
        <taxon>Arundinoideae</taxon>
        <taxon>Arundineae</taxon>
        <taxon>Arundo</taxon>
    </lineage>
</organism>
<protein>
    <submittedName>
        <fullName evidence="2">Uncharacterized protein</fullName>
    </submittedName>
</protein>
<feature type="transmembrane region" description="Helical" evidence="1">
    <location>
        <begin position="40"/>
        <end position="63"/>
    </location>
</feature>
<evidence type="ECO:0000313" key="2">
    <source>
        <dbReference type="EMBL" id="JAE27463.1"/>
    </source>
</evidence>
<accession>A0A0A9H3L4</accession>
<name>A0A0A9H3L4_ARUDO</name>
<evidence type="ECO:0000256" key="1">
    <source>
        <dbReference type="SAM" id="Phobius"/>
    </source>
</evidence>
<keyword evidence="1" id="KW-0472">Membrane</keyword>
<dbReference type="AlphaFoldDB" id="A0A0A9H3L4"/>
<sequence length="125" mass="13799">MKAFCPRYLMHVDSFCMYSLHAGGDGICLSVHSRCSSQQYIALLLLCLCSGFLLHGLTLVLVWSCMDSNIGCLCLQRVRCKFYCRLCSVLVPTGPNSSSLRSVDDTFCFSSAMSVFQCVSVLISQ</sequence>
<keyword evidence="1" id="KW-0812">Transmembrane</keyword>
<dbReference type="EMBL" id="GBRH01170433">
    <property type="protein sequence ID" value="JAE27463.1"/>
    <property type="molecule type" value="Transcribed_RNA"/>
</dbReference>
<reference evidence="2" key="1">
    <citation type="submission" date="2014-09" db="EMBL/GenBank/DDBJ databases">
        <authorList>
            <person name="Magalhaes I.L.F."/>
            <person name="Oliveira U."/>
            <person name="Santos F.R."/>
            <person name="Vidigal T.H.D.A."/>
            <person name="Brescovit A.D."/>
            <person name="Santos A.J."/>
        </authorList>
    </citation>
    <scope>NUCLEOTIDE SEQUENCE</scope>
    <source>
        <tissue evidence="2">Shoot tissue taken approximately 20 cm above the soil surface</tissue>
    </source>
</reference>
<reference evidence="2" key="2">
    <citation type="journal article" date="2015" name="Data Brief">
        <title>Shoot transcriptome of the giant reed, Arundo donax.</title>
        <authorList>
            <person name="Barrero R.A."/>
            <person name="Guerrero F.D."/>
            <person name="Moolhuijzen P."/>
            <person name="Goolsby J.A."/>
            <person name="Tidwell J."/>
            <person name="Bellgard S.E."/>
            <person name="Bellgard M.I."/>
        </authorList>
    </citation>
    <scope>NUCLEOTIDE SEQUENCE</scope>
    <source>
        <tissue evidence="2">Shoot tissue taken approximately 20 cm above the soil surface</tissue>
    </source>
</reference>
<keyword evidence="1" id="KW-1133">Transmembrane helix</keyword>
<proteinExistence type="predicted"/>